<feature type="signal peptide" evidence="2">
    <location>
        <begin position="1"/>
        <end position="19"/>
    </location>
</feature>
<evidence type="ECO:0000256" key="2">
    <source>
        <dbReference type="SAM" id="SignalP"/>
    </source>
</evidence>
<dbReference type="InterPro" id="IPR008928">
    <property type="entry name" value="6-hairpin_glycosidase_sf"/>
</dbReference>
<organism evidence="4 5">
    <name type="scientific">Rhodanobacter caeni</name>
    <dbReference type="NCBI Taxonomy" id="657654"/>
    <lineage>
        <taxon>Bacteria</taxon>
        <taxon>Pseudomonadati</taxon>
        <taxon>Pseudomonadota</taxon>
        <taxon>Gammaproteobacteria</taxon>
        <taxon>Lysobacterales</taxon>
        <taxon>Rhodanobacteraceae</taxon>
        <taxon>Rhodanobacter</taxon>
    </lineage>
</organism>
<dbReference type="Pfam" id="PF17389">
    <property type="entry name" value="Bac_rhamnosid6H"/>
    <property type="match status" value="1"/>
</dbReference>
<evidence type="ECO:0000256" key="1">
    <source>
        <dbReference type="SAM" id="MobiDB-lite"/>
    </source>
</evidence>
<feature type="region of interest" description="Disordered" evidence="1">
    <location>
        <begin position="565"/>
        <end position="602"/>
    </location>
</feature>
<dbReference type="InterPro" id="IPR012341">
    <property type="entry name" value="6hp_glycosidase-like_sf"/>
</dbReference>
<comment type="caution">
    <text evidence="4">The sequence shown here is derived from an EMBL/GenBank/DDBJ whole genome shotgun (WGS) entry which is preliminary data.</text>
</comment>
<dbReference type="PANTHER" id="PTHR34987:SF4">
    <property type="entry name" value="ALPHA-L-RHAMNOSIDASE C-TERMINAL DOMAIN-CONTAINING PROTEIN"/>
    <property type="match status" value="1"/>
</dbReference>
<evidence type="ECO:0000313" key="5">
    <source>
        <dbReference type="Proteomes" id="UP001500657"/>
    </source>
</evidence>
<dbReference type="SUPFAM" id="SSF48208">
    <property type="entry name" value="Six-hairpin glycosidases"/>
    <property type="match status" value="1"/>
</dbReference>
<name>A0ABN0UP72_9GAMM</name>
<evidence type="ECO:0000259" key="3">
    <source>
        <dbReference type="Pfam" id="PF17389"/>
    </source>
</evidence>
<reference evidence="4 5" key="1">
    <citation type="journal article" date="2019" name="Int. J. Syst. Evol. Microbiol.">
        <title>The Global Catalogue of Microorganisms (GCM) 10K type strain sequencing project: providing services to taxonomists for standard genome sequencing and annotation.</title>
        <authorList>
            <consortium name="The Broad Institute Genomics Platform"/>
            <consortium name="The Broad Institute Genome Sequencing Center for Infectious Disease"/>
            <person name="Wu L."/>
            <person name="Ma J."/>
        </authorList>
    </citation>
    <scope>NUCLEOTIDE SEQUENCE [LARGE SCALE GENOMIC DNA]</scope>
    <source>
        <strain evidence="4 5">JCM 16242</strain>
    </source>
</reference>
<dbReference type="Gene3D" id="1.50.10.10">
    <property type="match status" value="1"/>
</dbReference>
<sequence length="768" mass="83138">MMVLATALAMALSGAVAPAADSIEWQQRRASMSIAADGFVLHAPDGDRHIPTQPLATHTASPLFDGLFAMALDDLHKDSVAAIRDDAFDHGQSMPCPCFETGEKWHYVWTRDLSYAVDLGLWRIDPARAKASLLFKLSDVREPSAPTGLYPMQDTGSGGSWPISTDRVVWFLAARHLLGDPAFADTVYRALADTLAQDGHYVFDAAMGLYRGETSFLDWREQSYPGWTANDVRFIAQSHALSTNVLYYEALQLAVQMAERRHDPKAADYRAKARALKAAINERFWRSDRGLYMSYIGGDGMPIEAYDLLGTALAITSGVADGERARRALANYPAYPAGSPVIWPERADQPIYHNRAIWPFVSAYALRAARMVNDSERIAHELRSLLSGAALSGSNMENFELLSQRVHVEDGALSGPVVNSPRQLWSVGGYLDMVIEGVFGLGADGRVEPKLPASLLPMLFGDQDRVSLQLRDRRITLRRPATVDGNLLVAGSVERHGSDTVVMLKAIHANAAPLRSDAPLFAPATPAAPTVSRDGDSWRVSGPANARLYLNGKLQDSAPCRHSCESRSAFQPSEGLTNPVASPRQEPSHWIPASAGMTDGRGYRQVPMQPTRQCFSLTTLAADGLESLPSPATCVGPLQHVSGTWPRTWTAPVGGRFRATLVYANDHGPINTGITAAVKNLAVECEGAPMQTMPVVMPHSIGMQPSTDVTFDAPAGARCRFSIREGFNMSFLRNFAHYTGGQGGIDGPLNDARVGELLIAPLAAGTTP</sequence>
<evidence type="ECO:0000313" key="4">
    <source>
        <dbReference type="EMBL" id="GAA0257087.1"/>
    </source>
</evidence>
<feature type="domain" description="Alpha-L-rhamnosidase six-hairpin glycosidase" evidence="3">
    <location>
        <begin position="141"/>
        <end position="294"/>
    </location>
</feature>
<dbReference type="PANTHER" id="PTHR34987">
    <property type="entry name" value="C, PUTATIVE (AFU_ORTHOLOGUE AFUA_3G02880)-RELATED"/>
    <property type="match status" value="1"/>
</dbReference>
<gene>
    <name evidence="4" type="ORF">GCM10009126_22830</name>
</gene>
<dbReference type="InterPro" id="IPR035396">
    <property type="entry name" value="Bac_rhamnosid6H"/>
</dbReference>
<dbReference type="EMBL" id="BAAAFO010000003">
    <property type="protein sequence ID" value="GAA0257087.1"/>
    <property type="molecule type" value="Genomic_DNA"/>
</dbReference>
<protein>
    <recommendedName>
        <fullName evidence="3">Alpha-L-rhamnosidase six-hairpin glycosidase domain-containing protein</fullName>
    </recommendedName>
</protein>
<proteinExistence type="predicted"/>
<dbReference type="Proteomes" id="UP001500657">
    <property type="component" value="Unassembled WGS sequence"/>
</dbReference>
<keyword evidence="2" id="KW-0732">Signal</keyword>
<feature type="chain" id="PRO_5045233067" description="Alpha-L-rhamnosidase six-hairpin glycosidase domain-containing protein" evidence="2">
    <location>
        <begin position="20"/>
        <end position="768"/>
    </location>
</feature>
<accession>A0ABN0UP72</accession>
<keyword evidence="5" id="KW-1185">Reference proteome</keyword>
<feature type="compositionally biased region" description="Polar residues" evidence="1">
    <location>
        <begin position="566"/>
        <end position="580"/>
    </location>
</feature>